<reference evidence="1" key="1">
    <citation type="submission" date="2020-11" db="EMBL/GenBank/DDBJ databases">
        <authorList>
            <person name="Tran Van P."/>
        </authorList>
    </citation>
    <scope>NUCLEOTIDE SEQUENCE</scope>
</reference>
<evidence type="ECO:0000313" key="1">
    <source>
        <dbReference type="EMBL" id="CAD7432895.1"/>
    </source>
</evidence>
<accession>A0A7R9EF80</accession>
<dbReference type="InterPro" id="IPR052089">
    <property type="entry name" value="Ankyrin-BTB/POZ_domain"/>
</dbReference>
<dbReference type="AlphaFoldDB" id="A0A7R9EF80"/>
<protein>
    <submittedName>
        <fullName evidence="1">Uncharacterized protein</fullName>
    </submittedName>
</protein>
<dbReference type="PANTHER" id="PTHR46071">
    <property type="entry name" value="ANKYRIN REPEAT AND BTB/POZ DOMAIN-CONTAINING"/>
    <property type="match status" value="1"/>
</dbReference>
<organism evidence="1">
    <name type="scientific">Timema monikensis</name>
    <dbReference type="NCBI Taxonomy" id="170555"/>
    <lineage>
        <taxon>Eukaryota</taxon>
        <taxon>Metazoa</taxon>
        <taxon>Ecdysozoa</taxon>
        <taxon>Arthropoda</taxon>
        <taxon>Hexapoda</taxon>
        <taxon>Insecta</taxon>
        <taxon>Pterygota</taxon>
        <taxon>Neoptera</taxon>
        <taxon>Polyneoptera</taxon>
        <taxon>Phasmatodea</taxon>
        <taxon>Timematodea</taxon>
        <taxon>Timematoidea</taxon>
        <taxon>Timematidae</taxon>
        <taxon>Timema</taxon>
    </lineage>
</organism>
<name>A0A7R9EF80_9NEOP</name>
<proteinExistence type="predicted"/>
<dbReference type="PANTHER" id="PTHR46071:SF2">
    <property type="entry name" value="ANKYRIN REPEAT AND BTB_POZ DOMAIN-CONTAINING PROTEIN 2-LIKE PROTEIN"/>
    <property type="match status" value="1"/>
</dbReference>
<gene>
    <name evidence="1" type="ORF">TMSB3V08_LOCUS9587</name>
</gene>
<sequence length="109" mass="12141">MSRGAVHVGLAARVLARIKVLQLLTSLVLTLYCSWRGITSNHVVYNAGELLEYCQGFLLQNMVALLTYDDSVKRLLFGKKLHSHDVLAGLLLTLQARIKARNPRTAKPK</sequence>
<dbReference type="EMBL" id="OB795962">
    <property type="protein sequence ID" value="CAD7432895.1"/>
    <property type="molecule type" value="Genomic_DNA"/>
</dbReference>